<reference evidence="2" key="2">
    <citation type="submission" date="2004-02" db="EMBL/GenBank/DDBJ databases">
        <authorList>
            <consortium name="Genoscope"/>
            <consortium name="Whitehead Institute Centre for Genome Research"/>
        </authorList>
    </citation>
    <scope>NUCLEOTIDE SEQUENCE</scope>
</reference>
<name>Q4T961_TETNG</name>
<feature type="non-terminal residue" evidence="2">
    <location>
        <position position="139"/>
    </location>
</feature>
<dbReference type="AlphaFoldDB" id="Q4T961"/>
<evidence type="ECO:0000313" key="2">
    <source>
        <dbReference type="EMBL" id="CAF90571.1"/>
    </source>
</evidence>
<comment type="caution">
    <text evidence="2">The sequence shown here is derived from an EMBL/GenBank/DDBJ whole genome shotgun (WGS) entry which is preliminary data.</text>
</comment>
<organism evidence="2">
    <name type="scientific">Tetraodon nigroviridis</name>
    <name type="common">Spotted green pufferfish</name>
    <name type="synonym">Chelonodon nigroviridis</name>
    <dbReference type="NCBI Taxonomy" id="99883"/>
    <lineage>
        <taxon>Eukaryota</taxon>
        <taxon>Metazoa</taxon>
        <taxon>Chordata</taxon>
        <taxon>Craniata</taxon>
        <taxon>Vertebrata</taxon>
        <taxon>Euteleostomi</taxon>
        <taxon>Actinopterygii</taxon>
        <taxon>Neopterygii</taxon>
        <taxon>Teleostei</taxon>
        <taxon>Neoteleostei</taxon>
        <taxon>Acanthomorphata</taxon>
        <taxon>Eupercaria</taxon>
        <taxon>Tetraodontiformes</taxon>
        <taxon>Tetradontoidea</taxon>
        <taxon>Tetraodontidae</taxon>
        <taxon>Tetraodon</taxon>
    </lineage>
</organism>
<feature type="region of interest" description="Disordered" evidence="1">
    <location>
        <begin position="1"/>
        <end position="32"/>
    </location>
</feature>
<feature type="compositionally biased region" description="Basic and acidic residues" evidence="1">
    <location>
        <begin position="81"/>
        <end position="100"/>
    </location>
</feature>
<reference evidence="2" key="1">
    <citation type="journal article" date="2004" name="Nature">
        <title>Genome duplication in the teleost fish Tetraodon nigroviridis reveals the early vertebrate proto-karyotype.</title>
        <authorList>
            <person name="Jaillon O."/>
            <person name="Aury J.-M."/>
            <person name="Brunet F."/>
            <person name="Petit J.-L."/>
            <person name="Stange-Thomann N."/>
            <person name="Mauceli E."/>
            <person name="Bouneau L."/>
            <person name="Fischer C."/>
            <person name="Ozouf-Costaz C."/>
            <person name="Bernot A."/>
            <person name="Nicaud S."/>
            <person name="Jaffe D."/>
            <person name="Fisher S."/>
            <person name="Lutfalla G."/>
            <person name="Dossat C."/>
            <person name="Segurens B."/>
            <person name="Dasilva C."/>
            <person name="Salanoubat M."/>
            <person name="Levy M."/>
            <person name="Boudet N."/>
            <person name="Castellano S."/>
            <person name="Anthouard V."/>
            <person name="Jubin C."/>
            <person name="Castelli V."/>
            <person name="Katinka M."/>
            <person name="Vacherie B."/>
            <person name="Biemont C."/>
            <person name="Skalli Z."/>
            <person name="Cattolico L."/>
            <person name="Poulain J."/>
            <person name="De Berardinis V."/>
            <person name="Cruaud C."/>
            <person name="Duprat S."/>
            <person name="Brottier P."/>
            <person name="Coutanceau J.-P."/>
            <person name="Gouzy J."/>
            <person name="Parra G."/>
            <person name="Lardier G."/>
            <person name="Chapple C."/>
            <person name="McKernan K.J."/>
            <person name="McEwan P."/>
            <person name="Bosak S."/>
            <person name="Kellis M."/>
            <person name="Volff J.-N."/>
            <person name="Guigo R."/>
            <person name="Zody M.C."/>
            <person name="Mesirov J."/>
            <person name="Lindblad-Toh K."/>
            <person name="Birren B."/>
            <person name="Nusbaum C."/>
            <person name="Kahn D."/>
            <person name="Robinson-Rechavi M."/>
            <person name="Laudet V."/>
            <person name="Schachter V."/>
            <person name="Quetier F."/>
            <person name="Saurin W."/>
            <person name="Scarpelli C."/>
            <person name="Wincker P."/>
            <person name="Lander E.S."/>
            <person name="Weissenbach J."/>
            <person name="Roest Crollius H."/>
        </authorList>
    </citation>
    <scope>NUCLEOTIDE SEQUENCE [LARGE SCALE GENOMIC DNA]</scope>
</reference>
<feature type="region of interest" description="Disordered" evidence="1">
    <location>
        <begin position="51"/>
        <end position="128"/>
    </location>
</feature>
<proteinExistence type="predicted"/>
<protein>
    <submittedName>
        <fullName evidence="2">(spotted green pufferfish) hypothetical protein</fullName>
    </submittedName>
</protein>
<accession>Q4T961</accession>
<dbReference type="KEGG" id="tng:GSTEN00004904G001"/>
<gene>
    <name evidence="2" type="ORF">GSTENG00004904001</name>
</gene>
<dbReference type="EMBL" id="CAAE01007635">
    <property type="protein sequence ID" value="CAF90571.1"/>
    <property type="molecule type" value="Genomic_DNA"/>
</dbReference>
<sequence length="139" mass="14976">VSLPLLDPQALGPLLDEEGAPEPDCRGASEQNRNISSSFLRCSVWHLQRRPGDQPDQVVCGAGDFAPPASRLSVDEEEETRDFQDGSRGGSGDRGDEEHLSSCVPQTSPDWLLKQRRSPSSTAQSGLKDLALAYASADQ</sequence>
<evidence type="ECO:0000256" key="1">
    <source>
        <dbReference type="SAM" id="MobiDB-lite"/>
    </source>
</evidence>